<accession>A0A3Q7HHV0</accession>
<name>A0A3Q7HHV0_SOLLC</name>
<protein>
    <submittedName>
        <fullName evidence="2">Uncharacterized protein</fullName>
    </submittedName>
</protein>
<dbReference type="EnsemblPlants" id="Solyc08g007475.1.1">
    <property type="protein sequence ID" value="Solyc08g007475.1.1"/>
    <property type="gene ID" value="Solyc08g007475.1"/>
</dbReference>
<proteinExistence type="predicted"/>
<dbReference type="InParanoid" id="A0A3Q7HHV0"/>
<sequence length="76" mass="8692">MSKESDQMELQDIFDMTFSEELEPIEGMSAREGESEFFNGCKMVRASTCQSRDEKNLMTHPRKYKTDTKVGSKGMA</sequence>
<dbReference type="AlphaFoldDB" id="A0A3Q7HHV0"/>
<dbReference type="Gramene" id="Solyc08g007475.1.1">
    <property type="protein sequence ID" value="Solyc08g007475.1.1"/>
    <property type="gene ID" value="Solyc08g007475.1"/>
</dbReference>
<dbReference type="Proteomes" id="UP000004994">
    <property type="component" value="Chromosome 8"/>
</dbReference>
<reference evidence="2" key="1">
    <citation type="journal article" date="2012" name="Nature">
        <title>The tomato genome sequence provides insights into fleshy fruit evolution.</title>
        <authorList>
            <consortium name="Tomato Genome Consortium"/>
        </authorList>
    </citation>
    <scope>NUCLEOTIDE SEQUENCE [LARGE SCALE GENOMIC DNA]</scope>
    <source>
        <strain evidence="2">cv. Heinz 1706</strain>
    </source>
</reference>
<evidence type="ECO:0000313" key="2">
    <source>
        <dbReference type="EnsemblPlants" id="Solyc08g007475.1.1"/>
    </source>
</evidence>
<organism evidence="2">
    <name type="scientific">Solanum lycopersicum</name>
    <name type="common">Tomato</name>
    <name type="synonym">Lycopersicon esculentum</name>
    <dbReference type="NCBI Taxonomy" id="4081"/>
    <lineage>
        <taxon>Eukaryota</taxon>
        <taxon>Viridiplantae</taxon>
        <taxon>Streptophyta</taxon>
        <taxon>Embryophyta</taxon>
        <taxon>Tracheophyta</taxon>
        <taxon>Spermatophyta</taxon>
        <taxon>Magnoliopsida</taxon>
        <taxon>eudicotyledons</taxon>
        <taxon>Gunneridae</taxon>
        <taxon>Pentapetalae</taxon>
        <taxon>asterids</taxon>
        <taxon>lamiids</taxon>
        <taxon>Solanales</taxon>
        <taxon>Solanaceae</taxon>
        <taxon>Solanoideae</taxon>
        <taxon>Solaneae</taxon>
        <taxon>Solanum</taxon>
        <taxon>Solanum subgen. Lycopersicon</taxon>
    </lineage>
</organism>
<feature type="region of interest" description="Disordered" evidence="1">
    <location>
        <begin position="52"/>
        <end position="76"/>
    </location>
</feature>
<keyword evidence="3" id="KW-1185">Reference proteome</keyword>
<evidence type="ECO:0000256" key="1">
    <source>
        <dbReference type="SAM" id="MobiDB-lite"/>
    </source>
</evidence>
<reference evidence="2" key="2">
    <citation type="submission" date="2019-01" db="UniProtKB">
        <authorList>
            <consortium name="EnsemblPlants"/>
        </authorList>
    </citation>
    <scope>IDENTIFICATION</scope>
    <source>
        <strain evidence="2">cv. Heinz 1706</strain>
    </source>
</reference>
<evidence type="ECO:0000313" key="3">
    <source>
        <dbReference type="Proteomes" id="UP000004994"/>
    </source>
</evidence>